<proteinExistence type="predicted"/>
<dbReference type="STRING" id="326522.BWD08_09450"/>
<evidence type="ECO:0000313" key="4">
    <source>
        <dbReference type="Proteomes" id="UP000268229"/>
    </source>
</evidence>
<dbReference type="Pfam" id="PF06961">
    <property type="entry name" value="DUF1294"/>
    <property type="match status" value="1"/>
</dbReference>
<dbReference type="Pfam" id="PF00313">
    <property type="entry name" value="CSD"/>
    <property type="match status" value="1"/>
</dbReference>
<keyword evidence="4" id="KW-1185">Reference proteome</keyword>
<gene>
    <name evidence="3" type="ORF">NCTC12227_01538</name>
</gene>
<dbReference type="OrthoDB" id="72963at2"/>
<dbReference type="PROSITE" id="PS51857">
    <property type="entry name" value="CSD_2"/>
    <property type="match status" value="1"/>
</dbReference>
<organism evidence="3 4">
    <name type="scientific">Neisseria animaloris</name>
    <dbReference type="NCBI Taxonomy" id="326522"/>
    <lineage>
        <taxon>Bacteria</taxon>
        <taxon>Pseudomonadati</taxon>
        <taxon>Pseudomonadota</taxon>
        <taxon>Betaproteobacteria</taxon>
        <taxon>Neisseriales</taxon>
        <taxon>Neisseriaceae</taxon>
        <taxon>Neisseria</taxon>
    </lineage>
</organism>
<evidence type="ECO:0000313" key="3">
    <source>
        <dbReference type="EMBL" id="VEJ21780.1"/>
    </source>
</evidence>
<dbReference type="InterPro" id="IPR010718">
    <property type="entry name" value="DUF1294"/>
</dbReference>
<keyword evidence="1" id="KW-1133">Transmembrane helix</keyword>
<dbReference type="GO" id="GO:0003730">
    <property type="term" value="F:mRNA 3'-UTR binding"/>
    <property type="evidence" value="ECO:0007669"/>
    <property type="project" value="TreeGrafter"/>
</dbReference>
<dbReference type="PANTHER" id="PTHR12962">
    <property type="entry name" value="CALCIUM-REGULATED HEAT STABLE PROTEIN CRHSP-24-RELATED"/>
    <property type="match status" value="1"/>
</dbReference>
<dbReference type="GO" id="GO:0043488">
    <property type="term" value="P:regulation of mRNA stability"/>
    <property type="evidence" value="ECO:0007669"/>
    <property type="project" value="TreeGrafter"/>
</dbReference>
<dbReference type="EMBL" id="LR134516">
    <property type="protein sequence ID" value="VEJ21780.1"/>
    <property type="molecule type" value="Genomic_DNA"/>
</dbReference>
<reference evidence="3 4" key="1">
    <citation type="submission" date="2018-12" db="EMBL/GenBank/DDBJ databases">
        <authorList>
            <consortium name="Pathogen Informatics"/>
        </authorList>
    </citation>
    <scope>NUCLEOTIDE SEQUENCE [LARGE SCALE GENOMIC DNA]</scope>
    <source>
        <strain evidence="3 4">NCTC12227</strain>
    </source>
</reference>
<dbReference type="GO" id="GO:0005737">
    <property type="term" value="C:cytoplasm"/>
    <property type="evidence" value="ECO:0007669"/>
    <property type="project" value="TreeGrafter"/>
</dbReference>
<dbReference type="Gene3D" id="2.40.50.140">
    <property type="entry name" value="Nucleic acid-binding proteins"/>
    <property type="match status" value="1"/>
</dbReference>
<dbReference type="RefSeq" id="WP_126304900.1">
    <property type="nucleotide sequence ID" value="NZ_LR134516.1"/>
</dbReference>
<accession>A0A3S5F6L3</accession>
<dbReference type="InterPro" id="IPR052069">
    <property type="entry name" value="Ca-reg_mRNA-binding_domain"/>
</dbReference>
<dbReference type="SUPFAM" id="SSF50249">
    <property type="entry name" value="Nucleic acid-binding proteins"/>
    <property type="match status" value="1"/>
</dbReference>
<dbReference type="KEGG" id="nani:NCTC12227_01538"/>
<keyword evidence="1" id="KW-0812">Transmembrane</keyword>
<sequence>MNKQTHYGTVTHWFRELQRGSILSDDHGGQRIYIDARSLSLDYLLPASGDRISFDLFYDEKNRLCAKSVALLPPLVENERTEVSLAEWDFQQNGGYGIHNIQKTTPIFILGQFLNDQTRVPEEGETLEGRLVKHSNGQWLMTEIDIIEKEPASPEVPPEIMLPPETLPTVASPSETQPEHPIKPAYSAAKPLPHNKVLSGHIVSWDDEKGYGFIHADERGQAVFFHISAFHYSTRRPQVGQPVSFYCNRPVGGEPQKAIKVVLRGHEASLFSDRPYDSHGFNLNMKKLLCFGAPGTAYLLAVAFFSVKLAIVYLLASIAAFWLYRNDKQTAVNQSQKPESGYIGRIPEKKLHQIGLIGGWPGALLARALFNHKTRKTSFIRIFWVVAVLNIAITYAILIHYTDNPIASFLKN</sequence>
<dbReference type="AlphaFoldDB" id="A0A3S5F6L3"/>
<dbReference type="InterPro" id="IPR002059">
    <property type="entry name" value="CSP_DNA-bd"/>
</dbReference>
<evidence type="ECO:0000259" key="2">
    <source>
        <dbReference type="PROSITE" id="PS51857"/>
    </source>
</evidence>
<feature type="domain" description="CSD" evidence="2">
    <location>
        <begin position="197"/>
        <end position="263"/>
    </location>
</feature>
<evidence type="ECO:0000256" key="1">
    <source>
        <dbReference type="SAM" id="Phobius"/>
    </source>
</evidence>
<feature type="transmembrane region" description="Helical" evidence="1">
    <location>
        <begin position="297"/>
        <end position="324"/>
    </location>
</feature>
<dbReference type="CDD" id="cd04458">
    <property type="entry name" value="CSP_CDS"/>
    <property type="match status" value="1"/>
</dbReference>
<name>A0A3S5F6L3_9NEIS</name>
<dbReference type="Proteomes" id="UP000268229">
    <property type="component" value="Chromosome"/>
</dbReference>
<keyword evidence="1" id="KW-0472">Membrane</keyword>
<dbReference type="PANTHER" id="PTHR12962:SF1">
    <property type="entry name" value="COLD SHOCK DOMAIN-CONTAINING PROTEIN CG9705"/>
    <property type="match status" value="1"/>
</dbReference>
<protein>
    <submittedName>
        <fullName evidence="3">Integral membrane protein</fullName>
    </submittedName>
</protein>
<dbReference type="InterPro" id="IPR012340">
    <property type="entry name" value="NA-bd_OB-fold"/>
</dbReference>
<feature type="transmembrane region" description="Helical" evidence="1">
    <location>
        <begin position="382"/>
        <end position="402"/>
    </location>
</feature>